<dbReference type="InterPro" id="IPR010982">
    <property type="entry name" value="Lambda_DNA-bd_dom_sf"/>
</dbReference>
<name>A0A9E3ZU33_9ENTE</name>
<dbReference type="Gene3D" id="1.10.260.40">
    <property type="entry name" value="lambda repressor-like DNA-binding domains"/>
    <property type="match status" value="1"/>
</dbReference>
<protein>
    <submittedName>
        <fullName evidence="1">Uncharacterized protein</fullName>
    </submittedName>
</protein>
<comment type="caution">
    <text evidence="1">The sequence shown here is derived from an EMBL/GenBank/DDBJ whole genome shotgun (WGS) entry which is preliminary data.</text>
</comment>
<organism evidence="1 2">
    <name type="scientific">Enterococcus aquimarinus</name>
    <dbReference type="NCBI Taxonomy" id="328396"/>
    <lineage>
        <taxon>Bacteria</taxon>
        <taxon>Bacillati</taxon>
        <taxon>Bacillota</taxon>
        <taxon>Bacilli</taxon>
        <taxon>Lactobacillales</taxon>
        <taxon>Enterococcaceae</taxon>
        <taxon>Enterococcus</taxon>
    </lineage>
</organism>
<dbReference type="Proteomes" id="UP000813384">
    <property type="component" value="Unassembled WGS sequence"/>
</dbReference>
<dbReference type="GO" id="GO:0003677">
    <property type="term" value="F:DNA binding"/>
    <property type="evidence" value="ECO:0007669"/>
    <property type="project" value="InterPro"/>
</dbReference>
<dbReference type="AlphaFoldDB" id="A0A9E3ZU33"/>
<reference evidence="1" key="1">
    <citation type="journal article" date="2021" name="PeerJ">
        <title>Extensive microbial diversity within the chicken gut microbiome revealed by metagenomics and culture.</title>
        <authorList>
            <person name="Gilroy R."/>
            <person name="Ravi A."/>
            <person name="Getino M."/>
            <person name="Pursley I."/>
            <person name="Horton D.L."/>
            <person name="Alikhan N.F."/>
            <person name="Baker D."/>
            <person name="Gharbi K."/>
            <person name="Hall N."/>
            <person name="Watson M."/>
            <person name="Adriaenssens E.M."/>
            <person name="Foster-Nyarko E."/>
            <person name="Jarju S."/>
            <person name="Secka A."/>
            <person name="Antonio M."/>
            <person name="Oren A."/>
            <person name="Chaudhuri R.R."/>
            <person name="La Ragione R."/>
            <person name="Hildebrand F."/>
            <person name="Pallen M.J."/>
        </authorList>
    </citation>
    <scope>NUCLEOTIDE SEQUENCE</scope>
    <source>
        <strain evidence="1">150</strain>
    </source>
</reference>
<proteinExistence type="predicted"/>
<gene>
    <name evidence="1" type="ORF">K8V42_04865</name>
</gene>
<sequence length="66" mass="7799">MNKIAGYRKMLGFTQEGMAKHFGISTQAYWKKEKGDTQFNDKEKLMFKKMLLAIFPNITIDEIFFE</sequence>
<dbReference type="EMBL" id="JAJJVO010000076">
    <property type="protein sequence ID" value="MCC9273603.1"/>
    <property type="molecule type" value="Genomic_DNA"/>
</dbReference>
<dbReference type="SUPFAM" id="SSF47413">
    <property type="entry name" value="lambda repressor-like DNA-binding domains"/>
    <property type="match status" value="1"/>
</dbReference>
<dbReference type="CDD" id="cd00093">
    <property type="entry name" value="HTH_XRE"/>
    <property type="match status" value="1"/>
</dbReference>
<dbReference type="InterPro" id="IPR001387">
    <property type="entry name" value="Cro/C1-type_HTH"/>
</dbReference>
<evidence type="ECO:0000313" key="2">
    <source>
        <dbReference type="Proteomes" id="UP000813384"/>
    </source>
</evidence>
<evidence type="ECO:0000313" key="1">
    <source>
        <dbReference type="EMBL" id="MCC9273603.1"/>
    </source>
</evidence>
<accession>A0A9E3ZU33</accession>
<reference evidence="1" key="2">
    <citation type="submission" date="2021-11" db="EMBL/GenBank/DDBJ databases">
        <authorList>
            <person name="Gilroy R."/>
        </authorList>
    </citation>
    <scope>NUCLEOTIDE SEQUENCE</scope>
    <source>
        <strain evidence="1">150</strain>
    </source>
</reference>